<evidence type="ECO:0000256" key="1">
    <source>
        <dbReference type="ARBA" id="ARBA00006723"/>
    </source>
</evidence>
<dbReference type="Gene3D" id="3.30.429.10">
    <property type="entry name" value="Macrophage Migration Inhibitory Factor"/>
    <property type="match status" value="1"/>
</dbReference>
<dbReference type="InterPro" id="IPR014347">
    <property type="entry name" value="Tautomerase/MIF_sf"/>
</dbReference>
<reference evidence="4 5" key="1">
    <citation type="submission" date="2020-08" db="EMBL/GenBank/DDBJ databases">
        <title>Genomic Encyclopedia of Type Strains, Phase IV (KMG-IV): sequencing the most valuable type-strain genomes for metagenomic binning, comparative biology and taxonomic classification.</title>
        <authorList>
            <person name="Goeker M."/>
        </authorList>
    </citation>
    <scope>NUCLEOTIDE SEQUENCE [LARGE SCALE GENOMIC DNA]</scope>
    <source>
        <strain evidence="4 5">DSM 25966</strain>
    </source>
</reference>
<dbReference type="GO" id="GO:0016853">
    <property type="term" value="F:isomerase activity"/>
    <property type="evidence" value="ECO:0007669"/>
    <property type="project" value="UniProtKB-KW"/>
</dbReference>
<comment type="caution">
    <text evidence="4">The sequence shown here is derived from an EMBL/GenBank/DDBJ whole genome shotgun (WGS) entry which is preliminary data.</text>
</comment>
<dbReference type="PANTHER" id="PTHR35530:SF1">
    <property type="entry name" value="2-HYDROXYMUCONATE TAUTOMERASE"/>
    <property type="match status" value="1"/>
</dbReference>
<dbReference type="PANTHER" id="PTHR35530">
    <property type="entry name" value="TAUTOMERASE-RELATED"/>
    <property type="match status" value="1"/>
</dbReference>
<proteinExistence type="inferred from homology"/>
<evidence type="ECO:0000256" key="2">
    <source>
        <dbReference type="ARBA" id="ARBA00023235"/>
    </source>
</evidence>
<evidence type="ECO:0000259" key="3">
    <source>
        <dbReference type="Pfam" id="PF01361"/>
    </source>
</evidence>
<gene>
    <name evidence="4" type="ORF">GGR25_003661</name>
</gene>
<feature type="domain" description="4-oxalocrotonate tautomerase-like" evidence="3">
    <location>
        <begin position="2"/>
        <end position="61"/>
    </location>
</feature>
<keyword evidence="5" id="KW-1185">Reference proteome</keyword>
<dbReference type="Pfam" id="PF01361">
    <property type="entry name" value="Tautomerase"/>
    <property type="match status" value="1"/>
</dbReference>
<dbReference type="EC" id="5.3.2.6" evidence="4"/>
<evidence type="ECO:0000313" key="5">
    <source>
        <dbReference type="Proteomes" id="UP000553963"/>
    </source>
</evidence>
<dbReference type="SUPFAM" id="SSF55331">
    <property type="entry name" value="Tautomerase/MIF"/>
    <property type="match status" value="1"/>
</dbReference>
<dbReference type="NCBIfam" id="NF002571">
    <property type="entry name" value="PRK02220.1"/>
    <property type="match status" value="1"/>
</dbReference>
<evidence type="ECO:0000313" key="4">
    <source>
        <dbReference type="EMBL" id="MBB3932603.1"/>
    </source>
</evidence>
<organism evidence="4 5">
    <name type="scientific">Kaistia hirudinis</name>
    <dbReference type="NCBI Taxonomy" id="1293440"/>
    <lineage>
        <taxon>Bacteria</taxon>
        <taxon>Pseudomonadati</taxon>
        <taxon>Pseudomonadota</taxon>
        <taxon>Alphaproteobacteria</taxon>
        <taxon>Hyphomicrobiales</taxon>
        <taxon>Kaistiaceae</taxon>
        <taxon>Kaistia</taxon>
    </lineage>
</organism>
<dbReference type="AlphaFoldDB" id="A0A840ATM9"/>
<name>A0A840ATM9_9HYPH</name>
<dbReference type="RefSeq" id="WP_183400214.1">
    <property type="nucleotide sequence ID" value="NZ_JACIDS010000004.1"/>
</dbReference>
<dbReference type="Proteomes" id="UP000553963">
    <property type="component" value="Unassembled WGS sequence"/>
</dbReference>
<keyword evidence="2 4" id="KW-0413">Isomerase</keyword>
<dbReference type="InterPro" id="IPR004370">
    <property type="entry name" value="4-OT-like_dom"/>
</dbReference>
<protein>
    <submittedName>
        <fullName evidence="4">4-oxalocrotonate tautomerase</fullName>
        <ecNumber evidence="4">5.3.2.6</ecNumber>
    </submittedName>
</protein>
<sequence length="61" mass="6599">MPEVIVYAVEGRSIEQKRALVKDITDAVVKNFGAAPEAVTIQIVEAPRTDKAKGGVLFSDR</sequence>
<accession>A0A840ATM9</accession>
<comment type="similarity">
    <text evidence="1">Belongs to the 4-oxalocrotonate tautomerase family.</text>
</comment>
<dbReference type="EMBL" id="JACIDS010000004">
    <property type="protein sequence ID" value="MBB3932603.1"/>
    <property type="molecule type" value="Genomic_DNA"/>
</dbReference>